<evidence type="ECO:0000256" key="1">
    <source>
        <dbReference type="SAM" id="Phobius"/>
    </source>
</evidence>
<gene>
    <name evidence="2" type="ORF">RCIX274</name>
</gene>
<keyword evidence="3" id="KW-1185">Reference proteome</keyword>
<dbReference type="AlphaFoldDB" id="Q0W7A1"/>
<feature type="transmembrane region" description="Helical" evidence="1">
    <location>
        <begin position="37"/>
        <end position="58"/>
    </location>
</feature>
<dbReference type="GeneID" id="5144184"/>
<dbReference type="eggNOG" id="arCOG02732">
    <property type="taxonomic scope" value="Archaea"/>
</dbReference>
<dbReference type="KEGG" id="rci:RCIX274"/>
<evidence type="ECO:0000313" key="2">
    <source>
        <dbReference type="EMBL" id="CAJ35742.1"/>
    </source>
</evidence>
<protein>
    <submittedName>
        <fullName evidence="2">Uncharacterized protein</fullName>
    </submittedName>
</protein>
<keyword evidence="1" id="KW-1133">Transmembrane helix</keyword>
<dbReference type="EMBL" id="AM114193">
    <property type="protein sequence ID" value="CAJ35742.1"/>
    <property type="molecule type" value="Genomic_DNA"/>
</dbReference>
<organism evidence="2 3">
    <name type="scientific">Methanocella arvoryzae (strain DSM 22066 / NBRC 105507 / MRE50)</name>
    <dbReference type="NCBI Taxonomy" id="351160"/>
    <lineage>
        <taxon>Archaea</taxon>
        <taxon>Methanobacteriati</taxon>
        <taxon>Methanobacteriota</taxon>
        <taxon>Stenosarchaea group</taxon>
        <taxon>Methanomicrobia</taxon>
        <taxon>Methanocellales</taxon>
        <taxon>Methanocellaceae</taxon>
        <taxon>Methanocella</taxon>
    </lineage>
</organism>
<feature type="transmembrane region" description="Helical" evidence="1">
    <location>
        <begin position="70"/>
        <end position="90"/>
    </location>
</feature>
<dbReference type="STRING" id="351160.RCIX274"/>
<feature type="transmembrane region" description="Helical" evidence="1">
    <location>
        <begin position="97"/>
        <end position="116"/>
    </location>
</feature>
<reference evidence="2 3" key="1">
    <citation type="journal article" date="2006" name="Science">
        <title>Genome of rice cluster I archaea -- the key methane producers in the rice rhizosphere.</title>
        <authorList>
            <person name="Erkel C."/>
            <person name="Kube M."/>
            <person name="Reinhardt R."/>
            <person name="Liesack W."/>
        </authorList>
    </citation>
    <scope>NUCLEOTIDE SEQUENCE [LARGE SCALE GENOMIC DNA]</scope>
    <source>
        <strain evidence="3">DSM 22066 / NBRC 105507 / MRE50</strain>
    </source>
</reference>
<proteinExistence type="predicted"/>
<sequence>MGIDDLEKDMGSLRIPARAPPGRRLDMSVKHAGLKVIILRAMAFVFIAALLAFSILTMLNVEASGMDRTVLLAILFILVAGGAFVSMKLWSLEYGGWLFMLLICFAGIALPLFSAYNRGAMAVGTLPIIVSSLIGLALLWYAKGVLGIKKFSDVFSPR</sequence>
<keyword evidence="1" id="KW-0812">Transmembrane</keyword>
<dbReference type="RefSeq" id="WP_012036757.1">
    <property type="nucleotide sequence ID" value="NC_009464.1"/>
</dbReference>
<evidence type="ECO:0000313" key="3">
    <source>
        <dbReference type="Proteomes" id="UP000000663"/>
    </source>
</evidence>
<feature type="transmembrane region" description="Helical" evidence="1">
    <location>
        <begin position="122"/>
        <end position="142"/>
    </location>
</feature>
<name>Q0W7A1_METAR</name>
<dbReference type="Proteomes" id="UP000000663">
    <property type="component" value="Chromosome"/>
</dbReference>
<keyword evidence="1" id="KW-0472">Membrane</keyword>
<accession>Q0W7A1</accession>